<dbReference type="Gene3D" id="3.60.15.10">
    <property type="entry name" value="Ribonuclease Z/Hydroxyacylglutathione hydrolase-like"/>
    <property type="match status" value="1"/>
</dbReference>
<proteinExistence type="predicted"/>
<dbReference type="SMART" id="SM00849">
    <property type="entry name" value="Lactamase_B"/>
    <property type="match status" value="1"/>
</dbReference>
<organism evidence="2">
    <name type="scientific">freshwater metagenome</name>
    <dbReference type="NCBI Taxonomy" id="449393"/>
    <lineage>
        <taxon>unclassified sequences</taxon>
        <taxon>metagenomes</taxon>
        <taxon>ecological metagenomes</taxon>
    </lineage>
</organism>
<dbReference type="Pfam" id="PF14863">
    <property type="entry name" value="Alkyl_sulf_dimr"/>
    <property type="match status" value="1"/>
</dbReference>
<dbReference type="EMBL" id="CAFBPN010000002">
    <property type="protein sequence ID" value="CAB5007758.1"/>
    <property type="molecule type" value="Genomic_DNA"/>
</dbReference>
<dbReference type="Gene3D" id="1.25.40.880">
    <property type="entry name" value="Alkyl sulfatase, dimerisation domain"/>
    <property type="match status" value="1"/>
</dbReference>
<name>A0A6J7PR97_9ZZZZ</name>
<evidence type="ECO:0000313" key="3">
    <source>
        <dbReference type="EMBL" id="CAB5060711.1"/>
    </source>
</evidence>
<dbReference type="SUPFAM" id="SSF56281">
    <property type="entry name" value="Metallo-hydrolase/oxidoreductase"/>
    <property type="match status" value="1"/>
</dbReference>
<sequence>MADLLALSRHIIDTGVVDSGTGPTNRLSNELSEIADDLAIVESFSHCVAWKTSEGLACFDASGVVTGPLVVEALNKWTSTPVSHLIYTHGHADHIGGSPAFAAAAAAKGVPNPRVIGHENIAPRVQRYRDTDGWNRFINAKQFGGIRVEHQYSLGGNKNHFIPPDVLEVQESFREQYVLNIGDHSVELNHAIGETDDHLWAWVPDKKWIMAGDFLIWNFPNAGNPQKVQRYPLEWAKALRDMAAKKPELLLPAHGLPIDGKERIEIVLTDIAGALETLVSEVLVMMNDGATLDSIIHSVSVPQDVLNKPYLRPMYDEPEFVVHNIWRLYGGWWDGAPSRLKPSPDAQLGAVIAELSGGVNTLVARAQHELAQGDFRMACHLIDFAAWAEPENGHVHEARSDIYEQRRSKELSLMSKGIFKAAARESRAVIQRSQEPKP</sequence>
<evidence type="ECO:0000313" key="2">
    <source>
        <dbReference type="EMBL" id="CAB5007758.1"/>
    </source>
</evidence>
<gene>
    <name evidence="2" type="ORF">UFOPK4098_00112</name>
    <name evidence="3" type="ORF">UFOPK4347_00312</name>
</gene>
<dbReference type="PANTHER" id="PTHR43223">
    <property type="entry name" value="ALKYL/ARYL-SULFATASE"/>
    <property type="match status" value="1"/>
</dbReference>
<evidence type="ECO:0000259" key="1">
    <source>
        <dbReference type="SMART" id="SM00849"/>
    </source>
</evidence>
<dbReference type="EMBL" id="CAFBQU010000004">
    <property type="protein sequence ID" value="CAB5060711.1"/>
    <property type="molecule type" value="Genomic_DNA"/>
</dbReference>
<dbReference type="PANTHER" id="PTHR43223:SF2">
    <property type="entry name" value="METALLO-BETA-LACTAMASE DOMAIN-CONTAINING PROTEIN"/>
    <property type="match status" value="1"/>
</dbReference>
<dbReference type="AlphaFoldDB" id="A0A6J7PR97"/>
<dbReference type="InterPro" id="IPR001279">
    <property type="entry name" value="Metallo-B-lactamas"/>
</dbReference>
<dbReference type="InterPro" id="IPR052195">
    <property type="entry name" value="Bact_Alkyl/Aryl-Sulfatase"/>
</dbReference>
<protein>
    <submittedName>
        <fullName evidence="2">Unannotated protein</fullName>
    </submittedName>
</protein>
<dbReference type="InterPro" id="IPR036866">
    <property type="entry name" value="RibonucZ/Hydroxyglut_hydro"/>
</dbReference>
<reference evidence="2" key="1">
    <citation type="submission" date="2020-05" db="EMBL/GenBank/DDBJ databases">
        <authorList>
            <person name="Chiriac C."/>
            <person name="Salcher M."/>
            <person name="Ghai R."/>
            <person name="Kavagutti S V."/>
        </authorList>
    </citation>
    <scope>NUCLEOTIDE SEQUENCE</scope>
</reference>
<feature type="domain" description="Metallo-beta-lactamase" evidence="1">
    <location>
        <begin position="44"/>
        <end position="254"/>
    </location>
</feature>
<dbReference type="InterPro" id="IPR029228">
    <property type="entry name" value="Alkyl_sulf_dimr"/>
</dbReference>
<dbReference type="GO" id="GO:0046983">
    <property type="term" value="F:protein dimerization activity"/>
    <property type="evidence" value="ECO:0007669"/>
    <property type="project" value="InterPro"/>
</dbReference>
<dbReference type="InterPro" id="IPR038536">
    <property type="entry name" value="Alkyl/aryl-sulf_dimr_sf"/>
</dbReference>
<accession>A0A6J7PR97</accession>
<dbReference type="Pfam" id="PF00753">
    <property type="entry name" value="Lactamase_B"/>
    <property type="match status" value="1"/>
</dbReference>